<comment type="caution">
    <text evidence="4">The sequence shown here is derived from an EMBL/GenBank/DDBJ whole genome shotgun (WGS) entry which is preliminary data.</text>
</comment>
<proteinExistence type="predicted"/>
<feature type="region of interest" description="Disordered" evidence="1">
    <location>
        <begin position="18"/>
        <end position="43"/>
    </location>
</feature>
<evidence type="ECO:0000313" key="4">
    <source>
        <dbReference type="EMBL" id="MDO6416876.1"/>
    </source>
</evidence>
<protein>
    <submittedName>
        <fullName evidence="4">Serine hydrolase domain-containing protein</fullName>
        <ecNumber evidence="4">3.1.1.103</ecNumber>
    </submittedName>
</protein>
<dbReference type="RefSeq" id="WP_303546794.1">
    <property type="nucleotide sequence ID" value="NZ_JAUOTP010000013.1"/>
</dbReference>
<organism evidence="4 5">
    <name type="scientific">Sphingomonas natans</name>
    <dbReference type="NCBI Taxonomy" id="3063330"/>
    <lineage>
        <taxon>Bacteria</taxon>
        <taxon>Pseudomonadati</taxon>
        <taxon>Pseudomonadota</taxon>
        <taxon>Alphaproteobacteria</taxon>
        <taxon>Sphingomonadales</taxon>
        <taxon>Sphingomonadaceae</taxon>
        <taxon>Sphingomonas</taxon>
    </lineage>
</organism>
<evidence type="ECO:0000256" key="1">
    <source>
        <dbReference type="SAM" id="MobiDB-lite"/>
    </source>
</evidence>
<evidence type="ECO:0000313" key="5">
    <source>
        <dbReference type="Proteomes" id="UP001169764"/>
    </source>
</evidence>
<dbReference type="Pfam" id="PF00144">
    <property type="entry name" value="Beta-lactamase"/>
    <property type="match status" value="1"/>
</dbReference>
<dbReference type="PANTHER" id="PTHR46825:SF9">
    <property type="entry name" value="BETA-LACTAMASE-RELATED DOMAIN-CONTAINING PROTEIN"/>
    <property type="match status" value="1"/>
</dbReference>
<dbReference type="EMBL" id="JAUOTP010000013">
    <property type="protein sequence ID" value="MDO6416876.1"/>
    <property type="molecule type" value="Genomic_DNA"/>
</dbReference>
<sequence length="564" mass="60767">MRHFLLVPAALLFVAATKAPPPPPKMPAKAVSKPQAAKTPMPAPVPMPVAVPRAQQLNRIDGLFARWNRPTTPGCALEVAEGGQPIALRAYGSADLEHVTPIHANTVFEAGSVSKQFTAAAILLLVEEGKLRLDDDVRKYVPELPARDEPIQIRHLLNHTSGLRDWGAVAELAGWPRGTAAYGMDDALAIIARQKQLNFRPGAEYSYSNSGYTLAALIVSRVSGMSFPRFTAEKIFRPLGMASTGWRDDFRRVLPGRAIAYSAKGVVYEQDMPFESAYGNGGLLTTVGDLTRWSEALLAGRIGRNVAAELQQRGVLNDGVAIQYARGLVVTRFAGLPEISHAGSTAGYRAWLAFYPSRRMSVALLCSSADANAPDLGRAVASILLGPTPAPPRQADVGVPATVGQVAGLYLDAHDQPLTIVDDKGKLRIAGGGALFPLSSDRFRMGDDSELSLAAPGELSMTTPDGRARFRRIPPISGLVIADYAGRYSSEEVGAAYRVIAGDNEIRLRLENRPQIELRAKPIGPDLFEARGAMVRFRRNAAGKIDALAISIPRAFDVRFNRIE</sequence>
<feature type="chain" id="PRO_5045330062" evidence="2">
    <location>
        <begin position="20"/>
        <end position="564"/>
    </location>
</feature>
<gene>
    <name evidence="4" type="ORF">Q4F19_21005</name>
</gene>
<dbReference type="EC" id="3.1.1.103" evidence="4"/>
<evidence type="ECO:0000259" key="3">
    <source>
        <dbReference type="Pfam" id="PF00144"/>
    </source>
</evidence>
<dbReference type="GO" id="GO:0016787">
    <property type="term" value="F:hydrolase activity"/>
    <property type="evidence" value="ECO:0007669"/>
    <property type="project" value="UniProtKB-KW"/>
</dbReference>
<reference evidence="4" key="1">
    <citation type="submission" date="2023-07" db="EMBL/GenBank/DDBJ databases">
        <authorList>
            <person name="Kim M."/>
        </authorList>
    </citation>
    <scope>NUCLEOTIDE SEQUENCE</scope>
    <source>
        <strain evidence="4">BIUV-7</strain>
    </source>
</reference>
<dbReference type="PANTHER" id="PTHR46825">
    <property type="entry name" value="D-ALANYL-D-ALANINE-CARBOXYPEPTIDASE/ENDOPEPTIDASE AMPH"/>
    <property type="match status" value="1"/>
</dbReference>
<feature type="domain" description="Beta-lactamase-related" evidence="3">
    <location>
        <begin position="71"/>
        <end position="378"/>
    </location>
</feature>
<dbReference type="InterPro" id="IPR050491">
    <property type="entry name" value="AmpC-like"/>
</dbReference>
<dbReference type="InterPro" id="IPR001466">
    <property type="entry name" value="Beta-lactam-related"/>
</dbReference>
<dbReference type="SUPFAM" id="SSF56601">
    <property type="entry name" value="beta-lactamase/transpeptidase-like"/>
    <property type="match status" value="1"/>
</dbReference>
<evidence type="ECO:0000256" key="2">
    <source>
        <dbReference type="SAM" id="SignalP"/>
    </source>
</evidence>
<keyword evidence="2" id="KW-0732">Signal</keyword>
<accession>A0ABT8YEY4</accession>
<dbReference type="Proteomes" id="UP001169764">
    <property type="component" value="Unassembled WGS sequence"/>
</dbReference>
<dbReference type="Gene3D" id="3.40.710.10">
    <property type="entry name" value="DD-peptidase/beta-lactamase superfamily"/>
    <property type="match status" value="1"/>
</dbReference>
<keyword evidence="5" id="KW-1185">Reference proteome</keyword>
<feature type="signal peptide" evidence="2">
    <location>
        <begin position="1"/>
        <end position="19"/>
    </location>
</feature>
<name>A0ABT8YEY4_9SPHN</name>
<dbReference type="InterPro" id="IPR012338">
    <property type="entry name" value="Beta-lactam/transpept-like"/>
</dbReference>
<keyword evidence="4" id="KW-0378">Hydrolase</keyword>